<dbReference type="GO" id="GO:0016740">
    <property type="term" value="F:transferase activity"/>
    <property type="evidence" value="ECO:0007669"/>
    <property type="project" value="UniProtKB-KW"/>
</dbReference>
<comment type="caution">
    <text evidence="2">The sequence shown here is derived from an EMBL/GenBank/DDBJ whole genome shotgun (WGS) entry which is preliminary data.</text>
</comment>
<sequence>MSIRRPGPSFAHLRRLSDDVGLFEHAEHTTPRTSHGYCVDDVARGLLVICRESAAPPDLLRLAQRYLAFLVAAQAPDGAFRNRLGPDRRWQDEPAVGDWWGRAMWGLGTAAARSPLPSMRATALRCFETGAHRRTRWPRAMAFAALGAVEILDAWPDHRASRWLLHDAVVTIGPVPRDPAWPWPERRLTYANAALAETLIAAGGDASSDGLRMLGWLLERETYDGHLSCTPVGGAGPLDVAPAFDQQPIEAAAMADACARAMTVSTDPRWERGLASAIDWFLGANDRGLPLHDLSTGGGCDGLTASGRNENQGAESTLALLSVLQHAQRLDPAAAPALAGHRSGPSRRLGSCPTFDE</sequence>
<feature type="region of interest" description="Disordered" evidence="1">
    <location>
        <begin position="334"/>
        <end position="357"/>
    </location>
</feature>
<protein>
    <submittedName>
        <fullName evidence="2">Glycosyl transferase</fullName>
    </submittedName>
</protein>
<organism evidence="2 3">
    <name type="scientific">Dactylosporangium maewongense</name>
    <dbReference type="NCBI Taxonomy" id="634393"/>
    <lineage>
        <taxon>Bacteria</taxon>
        <taxon>Bacillati</taxon>
        <taxon>Actinomycetota</taxon>
        <taxon>Actinomycetes</taxon>
        <taxon>Micromonosporales</taxon>
        <taxon>Micromonosporaceae</taxon>
        <taxon>Dactylosporangium</taxon>
    </lineage>
</organism>
<evidence type="ECO:0000313" key="3">
    <source>
        <dbReference type="Proteomes" id="UP001501470"/>
    </source>
</evidence>
<dbReference type="Proteomes" id="UP001501470">
    <property type="component" value="Unassembled WGS sequence"/>
</dbReference>
<proteinExistence type="predicted"/>
<dbReference type="RefSeq" id="WP_344505971.1">
    <property type="nucleotide sequence ID" value="NZ_BAAAQD010000013.1"/>
</dbReference>
<evidence type="ECO:0000313" key="2">
    <source>
        <dbReference type="EMBL" id="GAA1536172.1"/>
    </source>
</evidence>
<keyword evidence="3" id="KW-1185">Reference proteome</keyword>
<gene>
    <name evidence="2" type="ORF">GCM10009827_063260</name>
</gene>
<keyword evidence="2" id="KW-0808">Transferase</keyword>
<name>A0ABN2B8W2_9ACTN</name>
<reference evidence="2 3" key="1">
    <citation type="journal article" date="2019" name="Int. J. Syst. Evol. Microbiol.">
        <title>The Global Catalogue of Microorganisms (GCM) 10K type strain sequencing project: providing services to taxonomists for standard genome sequencing and annotation.</title>
        <authorList>
            <consortium name="The Broad Institute Genomics Platform"/>
            <consortium name="The Broad Institute Genome Sequencing Center for Infectious Disease"/>
            <person name="Wu L."/>
            <person name="Ma J."/>
        </authorList>
    </citation>
    <scope>NUCLEOTIDE SEQUENCE [LARGE SCALE GENOMIC DNA]</scope>
    <source>
        <strain evidence="2 3">JCM 15933</strain>
    </source>
</reference>
<evidence type="ECO:0000256" key="1">
    <source>
        <dbReference type="SAM" id="MobiDB-lite"/>
    </source>
</evidence>
<accession>A0ABN2B8W2</accession>
<dbReference type="EMBL" id="BAAAQD010000013">
    <property type="protein sequence ID" value="GAA1536172.1"/>
    <property type="molecule type" value="Genomic_DNA"/>
</dbReference>